<keyword evidence="2" id="KW-1185">Reference proteome</keyword>
<gene>
    <name evidence="1" type="ORF">ABCS64_05035</name>
</gene>
<proteinExistence type="predicted"/>
<organism evidence="1 2">
    <name type="scientific">Dentiradicibacter hellwigii</name>
    <dbReference type="NCBI Taxonomy" id="3149053"/>
    <lineage>
        <taxon>Bacteria</taxon>
        <taxon>Pseudomonadati</taxon>
        <taxon>Pseudomonadota</taxon>
        <taxon>Betaproteobacteria</taxon>
        <taxon>Rhodocyclales</taxon>
        <taxon>Rhodocyclaceae</taxon>
        <taxon>Dentiradicibacter</taxon>
    </lineage>
</organism>
<dbReference type="RefSeq" id="WP_418890807.1">
    <property type="nucleotide sequence ID" value="NZ_JBEUWX010000002.1"/>
</dbReference>
<dbReference type="Proteomes" id="UP001574673">
    <property type="component" value="Unassembled WGS sequence"/>
</dbReference>
<accession>A0ABV4UEW4</accession>
<evidence type="ECO:0000313" key="1">
    <source>
        <dbReference type="EMBL" id="MFA9949697.1"/>
    </source>
</evidence>
<name>A0ABV4UEW4_9RHOO</name>
<sequence>MMVCFLYFAANAVVGISVALAIVTAANRNENPSVPMALPLRKNFPHRLAGTVDAADTVMLDDRIVFILFFLFMLS</sequence>
<evidence type="ECO:0008006" key="3">
    <source>
        <dbReference type="Google" id="ProtNLM"/>
    </source>
</evidence>
<dbReference type="EMBL" id="JBEUWX010000002">
    <property type="protein sequence ID" value="MFA9949697.1"/>
    <property type="molecule type" value="Genomic_DNA"/>
</dbReference>
<evidence type="ECO:0000313" key="2">
    <source>
        <dbReference type="Proteomes" id="UP001574673"/>
    </source>
</evidence>
<comment type="caution">
    <text evidence="1">The sequence shown here is derived from an EMBL/GenBank/DDBJ whole genome shotgun (WGS) entry which is preliminary data.</text>
</comment>
<protein>
    <recommendedName>
        <fullName evidence="3">Secreted protein</fullName>
    </recommendedName>
</protein>
<reference evidence="2" key="1">
    <citation type="submission" date="2024-06" db="EMBL/GenBank/DDBJ databases">
        <title>Radixoralia hellwigii gen. nov., sp nov., isolated from a root canal in the human oral cavity.</title>
        <authorList>
            <person name="Bartsch S."/>
            <person name="Wittmer A."/>
            <person name="Schulz A.-K."/>
            <person name="Neumann-Schaal M."/>
            <person name="Wolf J."/>
            <person name="Gronow S."/>
            <person name="Tennert C."/>
            <person name="Haecker G."/>
            <person name="Cieplik F."/>
            <person name="Al-Ahmad A."/>
        </authorList>
    </citation>
    <scope>NUCLEOTIDE SEQUENCE [LARGE SCALE GENOMIC DNA]</scope>
    <source>
        <strain evidence="2">Wk13</strain>
    </source>
</reference>